<dbReference type="Proteomes" id="UP000624419">
    <property type="component" value="Unassembled WGS sequence"/>
</dbReference>
<reference evidence="1 2" key="1">
    <citation type="submission" date="2020-04" db="EMBL/GenBank/DDBJ databases">
        <title>Salinimonas sp. HHU 13199.</title>
        <authorList>
            <person name="Cui X."/>
            <person name="Zhang D."/>
        </authorList>
    </citation>
    <scope>NUCLEOTIDE SEQUENCE [LARGE SCALE GENOMIC DNA]</scope>
    <source>
        <strain evidence="1 2">HHU 13199</strain>
    </source>
</reference>
<evidence type="ECO:0000313" key="2">
    <source>
        <dbReference type="Proteomes" id="UP000624419"/>
    </source>
</evidence>
<evidence type="ECO:0008006" key="3">
    <source>
        <dbReference type="Google" id="ProtNLM"/>
    </source>
</evidence>
<protein>
    <recommendedName>
        <fullName evidence="3">HEPN domain-containing protein</fullName>
    </recommendedName>
</protein>
<comment type="caution">
    <text evidence="1">The sequence shown here is derived from an EMBL/GenBank/DDBJ whole genome shotgun (WGS) entry which is preliminary data.</text>
</comment>
<keyword evidence="2" id="KW-1185">Reference proteome</keyword>
<organism evidence="1 2">
    <name type="scientific">Salinimonas profundi</name>
    <dbReference type="NCBI Taxonomy" id="2729140"/>
    <lineage>
        <taxon>Bacteria</taxon>
        <taxon>Pseudomonadati</taxon>
        <taxon>Pseudomonadota</taxon>
        <taxon>Gammaproteobacteria</taxon>
        <taxon>Alteromonadales</taxon>
        <taxon>Alteromonadaceae</taxon>
        <taxon>Alteromonas/Salinimonas group</taxon>
        <taxon>Salinimonas</taxon>
    </lineage>
</organism>
<evidence type="ECO:0000313" key="1">
    <source>
        <dbReference type="EMBL" id="MBD3584133.1"/>
    </source>
</evidence>
<accession>A0ABR8LCS5</accession>
<dbReference type="RefSeq" id="WP_191021619.1">
    <property type="nucleotide sequence ID" value="NZ_JABBXD010000001.1"/>
</dbReference>
<sequence length="128" mass="14507">MDFIMKNKVTEVTLYRSALEYLKVINITQKSEERCPQTAFGFIASLASELALKAFLTKQCVPEGSLRNIGHNLVQAWSKSVVLGLNVDQEVTLMQRAEMCLKQTFHILSHGNTEYDFSEETNNTMNSQ</sequence>
<gene>
    <name evidence="1" type="ORF">HHX48_00095</name>
</gene>
<dbReference type="EMBL" id="JABBXD010000001">
    <property type="protein sequence ID" value="MBD3584133.1"/>
    <property type="molecule type" value="Genomic_DNA"/>
</dbReference>
<name>A0ABR8LCS5_9ALTE</name>
<proteinExistence type="predicted"/>